<keyword evidence="1" id="KW-0812">Transmembrane</keyword>
<reference evidence="2 3" key="1">
    <citation type="submission" date="2024-04" db="EMBL/GenBank/DDBJ databases">
        <title>Phyllosticta paracitricarpa is synonymous to the EU quarantine fungus P. citricarpa based on phylogenomic analyses.</title>
        <authorList>
            <consortium name="Lawrence Berkeley National Laboratory"/>
            <person name="Van Ingen-Buijs V.A."/>
            <person name="Van Westerhoven A.C."/>
            <person name="Haridas S."/>
            <person name="Skiadas P."/>
            <person name="Martin F."/>
            <person name="Groenewald J.Z."/>
            <person name="Crous P.W."/>
            <person name="Seidl M.F."/>
        </authorList>
    </citation>
    <scope>NUCLEOTIDE SEQUENCE [LARGE SCALE GENOMIC DNA]</scope>
    <source>
        <strain evidence="2 3">CBS 122670</strain>
    </source>
</reference>
<keyword evidence="1" id="KW-0472">Membrane</keyword>
<dbReference type="EMBL" id="JBBPDW010000040">
    <property type="protein sequence ID" value="KAK7535469.1"/>
    <property type="molecule type" value="Genomic_DNA"/>
</dbReference>
<name>A0ABR1LJW5_9PEZI</name>
<evidence type="ECO:0000256" key="1">
    <source>
        <dbReference type="SAM" id="Phobius"/>
    </source>
</evidence>
<accession>A0ABR1LJW5</accession>
<feature type="transmembrane region" description="Helical" evidence="1">
    <location>
        <begin position="12"/>
        <end position="32"/>
    </location>
</feature>
<comment type="caution">
    <text evidence="2">The sequence shown here is derived from an EMBL/GenBank/DDBJ whole genome shotgun (WGS) entry which is preliminary data.</text>
</comment>
<sequence>MALDATRFRHLWVCIGVGLGFGGEVRLVPFLYEILARYSSLCILPLYIPLYITLRSIFFPPLFFQFFFLSFLGIEVACANGYVDVDTYIALHVSVGGGERAPDSRYEQGMERIPGHACMRGHLSTT</sequence>
<gene>
    <name evidence="2" type="ORF">IWX46DRAFT_300556</name>
</gene>
<evidence type="ECO:0000313" key="3">
    <source>
        <dbReference type="Proteomes" id="UP001365128"/>
    </source>
</evidence>
<keyword evidence="3" id="KW-1185">Reference proteome</keyword>
<protein>
    <submittedName>
        <fullName evidence="2">Uncharacterized protein</fullName>
    </submittedName>
</protein>
<dbReference type="Proteomes" id="UP001365128">
    <property type="component" value="Unassembled WGS sequence"/>
</dbReference>
<organism evidence="2 3">
    <name type="scientific">Phyllosticta citricarpa</name>
    <dbReference type="NCBI Taxonomy" id="55181"/>
    <lineage>
        <taxon>Eukaryota</taxon>
        <taxon>Fungi</taxon>
        <taxon>Dikarya</taxon>
        <taxon>Ascomycota</taxon>
        <taxon>Pezizomycotina</taxon>
        <taxon>Dothideomycetes</taxon>
        <taxon>Dothideomycetes incertae sedis</taxon>
        <taxon>Botryosphaeriales</taxon>
        <taxon>Phyllostictaceae</taxon>
        <taxon>Phyllosticta</taxon>
    </lineage>
</organism>
<keyword evidence="1" id="KW-1133">Transmembrane helix</keyword>
<evidence type="ECO:0000313" key="2">
    <source>
        <dbReference type="EMBL" id="KAK7535469.1"/>
    </source>
</evidence>
<proteinExistence type="predicted"/>